<reference evidence="2 3" key="1">
    <citation type="submission" date="2016-10" db="EMBL/GenBank/DDBJ databases">
        <authorList>
            <person name="de Groot N.N."/>
        </authorList>
    </citation>
    <scope>NUCLEOTIDE SEQUENCE [LARGE SCALE GENOMIC DNA]</scope>
    <source>
        <strain evidence="2 3">DSM 15345</strain>
    </source>
</reference>
<organism evidence="2 3">
    <name type="scientific">Rubrimonas cliftonensis</name>
    <dbReference type="NCBI Taxonomy" id="89524"/>
    <lineage>
        <taxon>Bacteria</taxon>
        <taxon>Pseudomonadati</taxon>
        <taxon>Pseudomonadota</taxon>
        <taxon>Alphaproteobacteria</taxon>
        <taxon>Rhodobacterales</taxon>
        <taxon>Paracoccaceae</taxon>
        <taxon>Rubrimonas</taxon>
    </lineage>
</organism>
<dbReference type="AlphaFoldDB" id="A0A1H3W0M4"/>
<dbReference type="STRING" id="89524.SAMN05444370_101414"/>
<dbReference type="RefSeq" id="WP_093247868.1">
    <property type="nucleotide sequence ID" value="NZ_FNQM01000001.1"/>
</dbReference>
<name>A0A1H3W0M4_9RHOB</name>
<gene>
    <name evidence="2" type="ORF">SAMN05444370_101414</name>
</gene>
<feature type="region of interest" description="Disordered" evidence="1">
    <location>
        <begin position="171"/>
        <end position="190"/>
    </location>
</feature>
<evidence type="ECO:0000313" key="2">
    <source>
        <dbReference type="EMBL" id="SDZ79994.1"/>
    </source>
</evidence>
<sequence length="190" mass="19228">MAAATRAIGMARSLLRLVSRPLRWLLTALSALRSATLAALLIVSLAVSTLSVTLGILSFTSSAFVGAVSSLASRAGLTTVQASQRALRGRIARQVAQRSLTGVARSLTGVATQSAPFVGVAAVAGLTAWEISDYCATIEDMRALDPDAAEPGACEAARGAAADLAALASQMGLTAPPQADSPEDAHSGEP</sequence>
<evidence type="ECO:0000256" key="1">
    <source>
        <dbReference type="SAM" id="MobiDB-lite"/>
    </source>
</evidence>
<dbReference type="Proteomes" id="UP000198703">
    <property type="component" value="Unassembled WGS sequence"/>
</dbReference>
<evidence type="ECO:0000313" key="3">
    <source>
        <dbReference type="Proteomes" id="UP000198703"/>
    </source>
</evidence>
<accession>A0A1H3W0M4</accession>
<proteinExistence type="predicted"/>
<dbReference type="EMBL" id="FNQM01000001">
    <property type="protein sequence ID" value="SDZ79994.1"/>
    <property type="molecule type" value="Genomic_DNA"/>
</dbReference>
<keyword evidence="3" id="KW-1185">Reference proteome</keyword>
<dbReference type="OrthoDB" id="8548232at2"/>
<protein>
    <submittedName>
        <fullName evidence="2">Uncharacterized protein</fullName>
    </submittedName>
</protein>